<sequence>MTPLQPIRDPGVRMRWARTTRQALLWLVLGGGVLAAHAQPATVPQPSDDEATWALQWENDLFARGRTDRHYTNGIRILRLRTGQTLAQAQASAGGWVQAYGSRTGGWLCRVGDCVPGQAQVAVDTYGAQNMYTPRNLRRAVPSLDDRPYAGWLYLGNRTRLMDLPDAQGEASRLQVLDLSLGVVGPSAGAGAVQRGWHRLVGAVAPQGWGHQLRDEPAVQLVYTQVRRLPLGPLVDVLPHWRLSAGNVLVSAAAGGQMRIGRDLDGFGHLEPMQSAIATAGTPAQSARRGSPLYAFAGFEARAVARNIFIDGNTFRDSPATRFITRQPLVADASLGVSMRIGSQWRISYAHIWRSREFSQDRPQLPGERLAAVQRYGVIQLQREQ</sequence>
<proteinExistence type="predicted"/>
<dbReference type="AlphaFoldDB" id="A0A480AKL0"/>
<keyword evidence="3" id="KW-1185">Reference proteome</keyword>
<name>A0A480AKL0_9BURK</name>
<evidence type="ECO:0000313" key="3">
    <source>
        <dbReference type="Proteomes" id="UP000301751"/>
    </source>
</evidence>
<dbReference type="Pfam" id="PF09982">
    <property type="entry name" value="LpxR"/>
    <property type="match status" value="1"/>
</dbReference>
<organism evidence="2 3">
    <name type="scientific">Pseudaquabacterium pictum</name>
    <dbReference type="NCBI Taxonomy" id="2315236"/>
    <lineage>
        <taxon>Bacteria</taxon>
        <taxon>Pseudomonadati</taxon>
        <taxon>Pseudomonadota</taxon>
        <taxon>Betaproteobacteria</taxon>
        <taxon>Burkholderiales</taxon>
        <taxon>Sphaerotilaceae</taxon>
        <taxon>Pseudaquabacterium</taxon>
    </lineage>
</organism>
<gene>
    <name evidence="2" type="ORF">AQPW35_10240</name>
</gene>
<accession>A0A480AKL0</accession>
<dbReference type="InterPro" id="IPR018707">
    <property type="entry name" value="LpxR"/>
</dbReference>
<evidence type="ECO:0000256" key="1">
    <source>
        <dbReference type="SAM" id="SignalP"/>
    </source>
</evidence>
<keyword evidence="1" id="KW-0732">Signal</keyword>
<dbReference type="EMBL" id="BJCL01000002">
    <property type="protein sequence ID" value="GCL61943.1"/>
    <property type="molecule type" value="Genomic_DNA"/>
</dbReference>
<protein>
    <submittedName>
        <fullName evidence="2">Membrane protein</fullName>
    </submittedName>
</protein>
<evidence type="ECO:0000313" key="2">
    <source>
        <dbReference type="EMBL" id="GCL61943.1"/>
    </source>
</evidence>
<reference evidence="3" key="1">
    <citation type="submission" date="2019-03" db="EMBL/GenBank/DDBJ databases">
        <title>Aquabacterium pictum sp.nov., the first bacteriochlorophyll a-containing freshwater bacterium in the genus Aquabacterium of the class Betaproteobacteria.</title>
        <authorList>
            <person name="Hirose S."/>
            <person name="Tank M."/>
            <person name="Hara E."/>
            <person name="Tamaki H."/>
            <person name="Takaichi S."/>
            <person name="Haruta S."/>
            <person name="Hanada S."/>
        </authorList>
    </citation>
    <scope>NUCLEOTIDE SEQUENCE [LARGE SCALE GENOMIC DNA]</scope>
    <source>
        <strain evidence="3">W35</strain>
    </source>
</reference>
<dbReference type="Gene3D" id="2.40.128.140">
    <property type="entry name" value="Outer membrane protein"/>
    <property type="match status" value="1"/>
</dbReference>
<dbReference type="InterPro" id="IPR037107">
    <property type="entry name" value="Put_OMP_sf"/>
</dbReference>
<comment type="caution">
    <text evidence="2">The sequence shown here is derived from an EMBL/GenBank/DDBJ whole genome shotgun (WGS) entry which is preliminary data.</text>
</comment>
<feature type="signal peptide" evidence="1">
    <location>
        <begin position="1"/>
        <end position="38"/>
    </location>
</feature>
<dbReference type="Proteomes" id="UP000301751">
    <property type="component" value="Unassembled WGS sequence"/>
</dbReference>
<feature type="chain" id="PRO_5019791917" evidence="1">
    <location>
        <begin position="39"/>
        <end position="385"/>
    </location>
</feature>